<accession>A0ABY5Z7E6</accession>
<dbReference type="RefSeq" id="WP_260727355.1">
    <property type="nucleotide sequence ID" value="NZ_BAAABS010000033.1"/>
</dbReference>
<gene>
    <name evidence="1" type="ORF">Drose_06875</name>
</gene>
<name>A0ABY5Z7E6_9ACTN</name>
<evidence type="ECO:0000313" key="1">
    <source>
        <dbReference type="EMBL" id="UWZ37988.1"/>
    </source>
</evidence>
<dbReference type="InterPro" id="IPR046251">
    <property type="entry name" value="DUF6284"/>
</dbReference>
<reference evidence="1" key="1">
    <citation type="submission" date="2021-04" db="EMBL/GenBank/DDBJ databases">
        <title>Biosynthetic gene clusters of Dactylosporangioum roseum.</title>
        <authorList>
            <person name="Hartkoorn R.C."/>
            <person name="Beaudoing E."/>
            <person name="Hot D."/>
            <person name="Moureu S."/>
        </authorList>
    </citation>
    <scope>NUCLEOTIDE SEQUENCE</scope>
    <source>
        <strain evidence="1">NRRL B-16295</strain>
    </source>
</reference>
<evidence type="ECO:0000313" key="2">
    <source>
        <dbReference type="Proteomes" id="UP001058271"/>
    </source>
</evidence>
<protein>
    <submittedName>
        <fullName evidence="1">Uncharacterized protein</fullName>
    </submittedName>
</protein>
<sequence>MKLVRPVPSDGPSPADLAAIQREWPLIEAEMALVAAEIRVLTAEPQPTVRDWHRLRTAERRVLREAAALVCARLTEALNDAA</sequence>
<proteinExistence type="predicted"/>
<keyword evidence="2" id="KW-1185">Reference proteome</keyword>
<dbReference type="EMBL" id="CP073721">
    <property type="protein sequence ID" value="UWZ37988.1"/>
    <property type="molecule type" value="Genomic_DNA"/>
</dbReference>
<dbReference type="Proteomes" id="UP001058271">
    <property type="component" value="Chromosome"/>
</dbReference>
<organism evidence="1 2">
    <name type="scientific">Dactylosporangium roseum</name>
    <dbReference type="NCBI Taxonomy" id="47989"/>
    <lineage>
        <taxon>Bacteria</taxon>
        <taxon>Bacillati</taxon>
        <taxon>Actinomycetota</taxon>
        <taxon>Actinomycetes</taxon>
        <taxon>Micromonosporales</taxon>
        <taxon>Micromonosporaceae</taxon>
        <taxon>Dactylosporangium</taxon>
    </lineage>
</organism>
<dbReference type="Pfam" id="PF19801">
    <property type="entry name" value="DUF6284"/>
    <property type="match status" value="1"/>
</dbReference>